<dbReference type="Pfam" id="PF01789">
    <property type="entry name" value="PsbP"/>
    <property type="match status" value="1"/>
</dbReference>
<dbReference type="STRING" id="1764295.A0A5B8MVF3"/>
<evidence type="ECO:0000256" key="1">
    <source>
        <dbReference type="SAM" id="MobiDB-lite"/>
    </source>
</evidence>
<dbReference type="GO" id="GO:0015979">
    <property type="term" value="P:photosynthesis"/>
    <property type="evidence" value="ECO:0007669"/>
    <property type="project" value="InterPro"/>
</dbReference>
<protein>
    <submittedName>
        <fullName evidence="3">Mog1p/PsbP-like protein</fullName>
    </submittedName>
</protein>
<dbReference type="GO" id="GO:0009654">
    <property type="term" value="C:photosystem II oxygen evolving complex"/>
    <property type="evidence" value="ECO:0007669"/>
    <property type="project" value="InterPro"/>
</dbReference>
<dbReference type="SUPFAM" id="SSF55724">
    <property type="entry name" value="Mog1p/PsbP-like"/>
    <property type="match status" value="1"/>
</dbReference>
<feature type="region of interest" description="Disordered" evidence="1">
    <location>
        <begin position="1"/>
        <end position="25"/>
    </location>
</feature>
<sequence length="245" mass="26709">MVMSEQGSDDDDDGEDKDVLRETPHTRRAAIVGASCCTSTAGPGSVAGDPKAGVPWHLAKGSRRFCNYLMLLALAPRRPALAESQQGQVYVDARNGFSLRPPLDWAQASKSGAEVIFKDPSYKFNNLGVTVTPVRVGSLEEFATVEEAADRLISFEKNKESTKVATLNHLSTREAAEGLVFYDFDYSLETTRGNKRVLSTVCIQSNKLFIANGQYFCGDSCGEDASEKLSVIREALETFRVTPTP</sequence>
<dbReference type="EMBL" id="CP031043">
    <property type="protein sequence ID" value="QDZ23400.1"/>
    <property type="molecule type" value="Genomic_DNA"/>
</dbReference>
<evidence type="ECO:0000259" key="2">
    <source>
        <dbReference type="Pfam" id="PF01789"/>
    </source>
</evidence>
<feature type="domain" description="PsbP C-terminal" evidence="2">
    <location>
        <begin position="88"/>
        <end position="217"/>
    </location>
</feature>
<dbReference type="GO" id="GO:0005509">
    <property type="term" value="F:calcium ion binding"/>
    <property type="evidence" value="ECO:0007669"/>
    <property type="project" value="InterPro"/>
</dbReference>
<keyword evidence="4" id="KW-1185">Reference proteome</keyword>
<dbReference type="PANTHER" id="PTHR31407">
    <property type="match status" value="1"/>
</dbReference>
<evidence type="ECO:0000313" key="3">
    <source>
        <dbReference type="EMBL" id="QDZ23400.1"/>
    </source>
</evidence>
<proteinExistence type="predicted"/>
<dbReference type="OrthoDB" id="2020701at2759"/>
<feature type="compositionally biased region" description="Acidic residues" evidence="1">
    <location>
        <begin position="7"/>
        <end position="16"/>
    </location>
</feature>
<dbReference type="InterPro" id="IPR002683">
    <property type="entry name" value="PsbP_C"/>
</dbReference>
<dbReference type="Proteomes" id="UP000316726">
    <property type="component" value="Chromosome 10"/>
</dbReference>
<dbReference type="GO" id="GO:0019898">
    <property type="term" value="C:extrinsic component of membrane"/>
    <property type="evidence" value="ECO:0007669"/>
    <property type="project" value="InterPro"/>
</dbReference>
<dbReference type="PANTHER" id="PTHR31407:SF3">
    <property type="entry name" value="PSBP DOMAIN-CONTAINING PROTEIN 2, CHLOROPLASTIC"/>
    <property type="match status" value="1"/>
</dbReference>
<name>A0A5B8MVF3_9CHLO</name>
<evidence type="ECO:0000313" key="4">
    <source>
        <dbReference type="Proteomes" id="UP000316726"/>
    </source>
</evidence>
<dbReference type="AlphaFoldDB" id="A0A5B8MVF3"/>
<dbReference type="InterPro" id="IPR016123">
    <property type="entry name" value="Mog1/PsbP_a/b/a-sand"/>
</dbReference>
<dbReference type="Gene3D" id="3.40.1000.10">
    <property type="entry name" value="Mog1/PsbP, alpha/beta/alpha sandwich"/>
    <property type="match status" value="1"/>
</dbReference>
<organism evidence="3 4">
    <name type="scientific">Chloropicon primus</name>
    <dbReference type="NCBI Taxonomy" id="1764295"/>
    <lineage>
        <taxon>Eukaryota</taxon>
        <taxon>Viridiplantae</taxon>
        <taxon>Chlorophyta</taxon>
        <taxon>Chloropicophyceae</taxon>
        <taxon>Chloropicales</taxon>
        <taxon>Chloropicaceae</taxon>
        <taxon>Chloropicon</taxon>
    </lineage>
</organism>
<reference evidence="3 4" key="1">
    <citation type="submission" date="2018-07" db="EMBL/GenBank/DDBJ databases">
        <title>The complete nuclear genome of the prasinophyte Chloropicon primus (CCMP1205).</title>
        <authorList>
            <person name="Pombert J.-F."/>
            <person name="Otis C."/>
            <person name="Turmel M."/>
            <person name="Lemieux C."/>
        </authorList>
    </citation>
    <scope>NUCLEOTIDE SEQUENCE [LARGE SCALE GENOMIC DNA]</scope>
    <source>
        <strain evidence="3 4">CCMP1205</strain>
    </source>
</reference>
<accession>A0A5B8MVF3</accession>
<gene>
    <name evidence="3" type="ORF">A3770_10p59180</name>
</gene>